<accession>A0A2I0A8Y2</accession>
<gene>
    <name evidence="1" type="ORF">AXF42_Ash008223</name>
</gene>
<keyword evidence="2" id="KW-1185">Reference proteome</keyword>
<name>A0A2I0A8Y2_9ASPA</name>
<organism evidence="1 2">
    <name type="scientific">Apostasia shenzhenica</name>
    <dbReference type="NCBI Taxonomy" id="1088818"/>
    <lineage>
        <taxon>Eukaryota</taxon>
        <taxon>Viridiplantae</taxon>
        <taxon>Streptophyta</taxon>
        <taxon>Embryophyta</taxon>
        <taxon>Tracheophyta</taxon>
        <taxon>Spermatophyta</taxon>
        <taxon>Magnoliopsida</taxon>
        <taxon>Liliopsida</taxon>
        <taxon>Asparagales</taxon>
        <taxon>Orchidaceae</taxon>
        <taxon>Apostasioideae</taxon>
        <taxon>Apostasia</taxon>
    </lineage>
</organism>
<dbReference type="EMBL" id="KZ452012">
    <property type="protein sequence ID" value="PKA51994.1"/>
    <property type="molecule type" value="Genomic_DNA"/>
</dbReference>
<evidence type="ECO:0000313" key="1">
    <source>
        <dbReference type="EMBL" id="PKA51994.1"/>
    </source>
</evidence>
<dbReference type="Proteomes" id="UP000236161">
    <property type="component" value="Unassembled WGS sequence"/>
</dbReference>
<sequence>MPNFTLSASFPSLHQAVYEHEWSGGECMVRLSCLPAARRAAGSISIIIRERHQMLPPPPPAACQLPREPEPIPQSVFFVTLNLYSSSSTSRLMSYADIKLAVSTATRRAAAFLEHKILKFLNQKISLFAAEEGRSSTYAVNAIAEVVYTYNNKEEEEFHELMMTSARENEEVRKMVEKMTAEMKMEMMKLKVGEIIRDNLGSSGSSSMSRLEEE</sequence>
<proteinExistence type="predicted"/>
<protein>
    <submittedName>
        <fullName evidence="1">Uncharacterized protein</fullName>
    </submittedName>
</protein>
<dbReference type="AlphaFoldDB" id="A0A2I0A8Y2"/>
<evidence type="ECO:0000313" key="2">
    <source>
        <dbReference type="Proteomes" id="UP000236161"/>
    </source>
</evidence>
<reference evidence="1 2" key="1">
    <citation type="journal article" date="2017" name="Nature">
        <title>The Apostasia genome and the evolution of orchids.</title>
        <authorList>
            <person name="Zhang G.Q."/>
            <person name="Liu K.W."/>
            <person name="Li Z."/>
            <person name="Lohaus R."/>
            <person name="Hsiao Y.Y."/>
            <person name="Niu S.C."/>
            <person name="Wang J.Y."/>
            <person name="Lin Y.C."/>
            <person name="Xu Q."/>
            <person name="Chen L.J."/>
            <person name="Yoshida K."/>
            <person name="Fujiwara S."/>
            <person name="Wang Z.W."/>
            <person name="Zhang Y.Q."/>
            <person name="Mitsuda N."/>
            <person name="Wang M."/>
            <person name="Liu G.H."/>
            <person name="Pecoraro L."/>
            <person name="Huang H.X."/>
            <person name="Xiao X.J."/>
            <person name="Lin M."/>
            <person name="Wu X.Y."/>
            <person name="Wu W.L."/>
            <person name="Chen Y.Y."/>
            <person name="Chang S.B."/>
            <person name="Sakamoto S."/>
            <person name="Ohme-Takagi M."/>
            <person name="Yagi M."/>
            <person name="Zeng S.J."/>
            <person name="Shen C.Y."/>
            <person name="Yeh C.M."/>
            <person name="Luo Y.B."/>
            <person name="Tsai W.C."/>
            <person name="Van de Peer Y."/>
            <person name="Liu Z.J."/>
        </authorList>
    </citation>
    <scope>NUCLEOTIDE SEQUENCE [LARGE SCALE GENOMIC DNA]</scope>
    <source>
        <strain evidence="2">cv. Shenzhen</strain>
        <tissue evidence="1">Stem</tissue>
    </source>
</reference>